<protein>
    <submittedName>
        <fullName evidence="1">Uncharacterized protein</fullName>
    </submittedName>
</protein>
<name>A0AAU7UFZ6_9DEIO</name>
<dbReference type="KEGG" id="dsc:ABOD76_21870"/>
<organism evidence="1">
    <name type="scientific">Deinococcus sonorensis KR-87</name>
    <dbReference type="NCBI Taxonomy" id="694439"/>
    <lineage>
        <taxon>Bacteria</taxon>
        <taxon>Thermotogati</taxon>
        <taxon>Deinococcota</taxon>
        <taxon>Deinococci</taxon>
        <taxon>Deinococcales</taxon>
        <taxon>Deinococcaceae</taxon>
        <taxon>Deinococcus</taxon>
    </lineage>
</organism>
<reference evidence="1" key="1">
    <citation type="submission" date="2024-06" db="EMBL/GenBank/DDBJ databases">
        <title>Draft Genome Sequence of Deinococcus sonorensis Type Strain KR-87, a Biofilm Producing Representative of the Genus Deinococcus.</title>
        <authorList>
            <person name="Boren L.S."/>
            <person name="Grosso R.A."/>
            <person name="Hugenberg-Cox A.N."/>
            <person name="Hill J.T.E."/>
            <person name="Albert C.M."/>
            <person name="Tuohy J.M."/>
        </authorList>
    </citation>
    <scope>NUCLEOTIDE SEQUENCE</scope>
    <source>
        <strain evidence="1">KR-87</strain>
        <plasmid evidence="1">pDson02</plasmid>
    </source>
</reference>
<gene>
    <name evidence="1" type="ORF">ABOD76_21870</name>
</gene>
<keyword evidence="1" id="KW-0614">Plasmid</keyword>
<dbReference type="RefSeq" id="WP_350245491.1">
    <property type="nucleotide sequence ID" value="NZ_CP158300.1"/>
</dbReference>
<geneLocation type="plasmid" evidence="1">
    <name>pDson02</name>
</geneLocation>
<evidence type="ECO:0000313" key="1">
    <source>
        <dbReference type="EMBL" id="XBV87341.1"/>
    </source>
</evidence>
<proteinExistence type="predicted"/>
<accession>A0AAU7UFZ6</accession>
<dbReference type="EMBL" id="CP158300">
    <property type="protein sequence ID" value="XBV87341.1"/>
    <property type="molecule type" value="Genomic_DNA"/>
</dbReference>
<dbReference type="AlphaFoldDB" id="A0AAU7UFZ6"/>
<sequence>MNEVRYFIITRLDPEDGTPLHAQEQPQQNFVRPELALAFSKVKGFDQQRLPDGTPALRVQEGRLTICETLEEAEQLEVQERKQRLISAARAKLTPEEREALGL</sequence>